<gene>
    <name evidence="1" type="ORF">Pint_31194</name>
</gene>
<organism evidence="1 2">
    <name type="scientific">Pistacia integerrima</name>
    <dbReference type="NCBI Taxonomy" id="434235"/>
    <lineage>
        <taxon>Eukaryota</taxon>
        <taxon>Viridiplantae</taxon>
        <taxon>Streptophyta</taxon>
        <taxon>Embryophyta</taxon>
        <taxon>Tracheophyta</taxon>
        <taxon>Spermatophyta</taxon>
        <taxon>Magnoliopsida</taxon>
        <taxon>eudicotyledons</taxon>
        <taxon>Gunneridae</taxon>
        <taxon>Pentapetalae</taxon>
        <taxon>rosids</taxon>
        <taxon>malvids</taxon>
        <taxon>Sapindales</taxon>
        <taxon>Anacardiaceae</taxon>
        <taxon>Pistacia</taxon>
    </lineage>
</organism>
<sequence>MINLDRVNYHAWKGKMKDLFYCKNYHTPILGDSAKPEYMKDNEWVLLNRQVCGYIRTWVDDNVRNLIRNKINAYVLWNKCW</sequence>
<name>A0ACC0XRP9_9ROSI</name>
<keyword evidence="2" id="KW-1185">Reference proteome</keyword>
<dbReference type="EMBL" id="CM047746">
    <property type="protein sequence ID" value="KAJ0021155.1"/>
    <property type="molecule type" value="Genomic_DNA"/>
</dbReference>
<evidence type="ECO:0000313" key="1">
    <source>
        <dbReference type="EMBL" id="KAJ0021155.1"/>
    </source>
</evidence>
<dbReference type="Proteomes" id="UP001163603">
    <property type="component" value="Chromosome 11"/>
</dbReference>
<evidence type="ECO:0000313" key="2">
    <source>
        <dbReference type="Proteomes" id="UP001163603"/>
    </source>
</evidence>
<accession>A0ACC0XRP9</accession>
<protein>
    <submittedName>
        <fullName evidence="1">Uncharacterized protein</fullName>
    </submittedName>
</protein>
<reference evidence="2" key="1">
    <citation type="journal article" date="2023" name="G3 (Bethesda)">
        <title>Genome assembly and association tests identify interacting loci associated with vigor, precocity, and sex in interspecific pistachio rootstocks.</title>
        <authorList>
            <person name="Palmer W."/>
            <person name="Jacygrad E."/>
            <person name="Sagayaradj S."/>
            <person name="Cavanaugh K."/>
            <person name="Han R."/>
            <person name="Bertier L."/>
            <person name="Beede B."/>
            <person name="Kafkas S."/>
            <person name="Golino D."/>
            <person name="Preece J."/>
            <person name="Michelmore R."/>
        </authorList>
    </citation>
    <scope>NUCLEOTIDE SEQUENCE [LARGE SCALE GENOMIC DNA]</scope>
</reference>
<proteinExistence type="predicted"/>
<comment type="caution">
    <text evidence="1">The sequence shown here is derived from an EMBL/GenBank/DDBJ whole genome shotgun (WGS) entry which is preliminary data.</text>
</comment>